<sequence length="117" mass="12287">MAVEAAFWERFAEVHWDSVMAEAAWGTVPSALPQTRCVLILVRDAAPVADRQMNDGGFPPIGVVSTAIEADYERALALGAVARSAPISATIGSRRLRLALFASPGGVLVEPLAAGWG</sequence>
<organism evidence="1 2">
    <name type="scientific">Streptomyces colonosanans</name>
    <dbReference type="NCBI Taxonomy" id="1428652"/>
    <lineage>
        <taxon>Bacteria</taxon>
        <taxon>Bacillati</taxon>
        <taxon>Actinomycetota</taxon>
        <taxon>Actinomycetes</taxon>
        <taxon>Kitasatosporales</taxon>
        <taxon>Streptomycetaceae</taxon>
        <taxon>Streptomyces</taxon>
    </lineage>
</organism>
<gene>
    <name evidence="1" type="ORF">BIV24_21935</name>
</gene>
<dbReference type="AlphaFoldDB" id="A0A1S2P5A8"/>
<dbReference type="EMBL" id="MLYP01000058">
    <property type="protein sequence ID" value="OIJ88244.1"/>
    <property type="molecule type" value="Genomic_DNA"/>
</dbReference>
<keyword evidence="2" id="KW-1185">Reference proteome</keyword>
<evidence type="ECO:0000313" key="1">
    <source>
        <dbReference type="EMBL" id="OIJ88244.1"/>
    </source>
</evidence>
<dbReference type="OrthoDB" id="5572373at2"/>
<proteinExistence type="predicted"/>
<dbReference type="RefSeq" id="WP_143064643.1">
    <property type="nucleotide sequence ID" value="NZ_MLYP01000058.1"/>
</dbReference>
<protein>
    <recommendedName>
        <fullName evidence="3">Glyoxalase-like domain-containing protein</fullName>
    </recommendedName>
</protein>
<dbReference type="Proteomes" id="UP000179935">
    <property type="component" value="Unassembled WGS sequence"/>
</dbReference>
<accession>A0A1S2P5A8</accession>
<comment type="caution">
    <text evidence="1">The sequence shown here is derived from an EMBL/GenBank/DDBJ whole genome shotgun (WGS) entry which is preliminary data.</text>
</comment>
<evidence type="ECO:0000313" key="2">
    <source>
        <dbReference type="Proteomes" id="UP000179935"/>
    </source>
</evidence>
<name>A0A1S2P5A8_9ACTN</name>
<reference evidence="1 2" key="1">
    <citation type="submission" date="2016-10" db="EMBL/GenBank/DDBJ databases">
        <title>Genome sequence of Streptomyces sp. MUSC 93.</title>
        <authorList>
            <person name="Lee L.-H."/>
            <person name="Ser H.-L."/>
            <person name="Law J.W.-F."/>
        </authorList>
    </citation>
    <scope>NUCLEOTIDE SEQUENCE [LARGE SCALE GENOMIC DNA]</scope>
    <source>
        <strain evidence="1 2">MUSC 93</strain>
    </source>
</reference>
<dbReference type="InterPro" id="IPR029068">
    <property type="entry name" value="Glyas_Bleomycin-R_OHBP_Dase"/>
</dbReference>
<dbReference type="STRING" id="1428652.BIV24_21935"/>
<evidence type="ECO:0008006" key="3">
    <source>
        <dbReference type="Google" id="ProtNLM"/>
    </source>
</evidence>
<dbReference type="SUPFAM" id="SSF54593">
    <property type="entry name" value="Glyoxalase/Bleomycin resistance protein/Dihydroxybiphenyl dioxygenase"/>
    <property type="match status" value="1"/>
</dbReference>